<dbReference type="AlphaFoldDB" id="A0A8B8C895"/>
<dbReference type="KEGG" id="cvn:111116328"/>
<evidence type="ECO:0000256" key="1">
    <source>
        <dbReference type="SAM" id="MobiDB-lite"/>
    </source>
</evidence>
<feature type="chain" id="PRO_5034611437" evidence="2">
    <location>
        <begin position="23"/>
        <end position="267"/>
    </location>
</feature>
<feature type="compositionally biased region" description="Low complexity" evidence="1">
    <location>
        <begin position="236"/>
        <end position="245"/>
    </location>
</feature>
<keyword evidence="2" id="KW-0732">Signal</keyword>
<name>A0A8B8C895_CRAVI</name>
<feature type="region of interest" description="Disordered" evidence="1">
    <location>
        <begin position="236"/>
        <end position="260"/>
    </location>
</feature>
<evidence type="ECO:0000313" key="4">
    <source>
        <dbReference type="RefSeq" id="XP_022311021.1"/>
    </source>
</evidence>
<accession>A0A8B8C895</accession>
<evidence type="ECO:0000313" key="3">
    <source>
        <dbReference type="Proteomes" id="UP000694844"/>
    </source>
</evidence>
<keyword evidence="3" id="KW-1185">Reference proteome</keyword>
<proteinExistence type="predicted"/>
<evidence type="ECO:0000256" key="2">
    <source>
        <dbReference type="SAM" id="SignalP"/>
    </source>
</evidence>
<protein>
    <submittedName>
        <fullName evidence="4">Uncharacterized protein LOC111116328</fullName>
    </submittedName>
</protein>
<organism evidence="3 4">
    <name type="scientific">Crassostrea virginica</name>
    <name type="common">Eastern oyster</name>
    <dbReference type="NCBI Taxonomy" id="6565"/>
    <lineage>
        <taxon>Eukaryota</taxon>
        <taxon>Metazoa</taxon>
        <taxon>Spiralia</taxon>
        <taxon>Lophotrochozoa</taxon>
        <taxon>Mollusca</taxon>
        <taxon>Bivalvia</taxon>
        <taxon>Autobranchia</taxon>
        <taxon>Pteriomorphia</taxon>
        <taxon>Ostreida</taxon>
        <taxon>Ostreoidea</taxon>
        <taxon>Ostreidae</taxon>
        <taxon>Crassostrea</taxon>
    </lineage>
</organism>
<dbReference type="RefSeq" id="XP_022311021.1">
    <property type="nucleotide sequence ID" value="XM_022455313.1"/>
</dbReference>
<dbReference type="GeneID" id="111116328"/>
<dbReference type="Proteomes" id="UP000694844">
    <property type="component" value="Chromosome 10"/>
</dbReference>
<feature type="signal peptide" evidence="2">
    <location>
        <begin position="1"/>
        <end position="22"/>
    </location>
</feature>
<reference evidence="4" key="1">
    <citation type="submission" date="2025-08" db="UniProtKB">
        <authorList>
            <consortium name="RefSeq"/>
        </authorList>
    </citation>
    <scope>IDENTIFICATION</scope>
    <source>
        <tissue evidence="4">Whole sample</tissue>
    </source>
</reference>
<sequence>MVVLTMCIKTCVFMAILRLGLPLPHPCQYCWLRDGQTNCDKGPRDCVQMMGLTDASINNIREIRVYSCTVRILGIQLEGITVRNHQGTECKYDQVAKTEQTSAVINQGKTAQAVARTRSTLLPKESVDTTNPALTQAGETVEGVVMVRGNPGDLSGVTTSPTLTRGETAKGKVMSVAMARWTTLLTSTSQPKQQQQGNQGDLSVVITTSPALTRGKTAKGGVMSVAMVRLTTLLTSTSQPKQQQQGNQDDVKPTSPALTRGRITIII</sequence>
<gene>
    <name evidence="4" type="primary">LOC111116328</name>
</gene>